<dbReference type="SUPFAM" id="SSF57667">
    <property type="entry name" value="beta-beta-alpha zinc fingers"/>
    <property type="match status" value="5"/>
</dbReference>
<dbReference type="EMBL" id="LNIX01000045">
    <property type="protein sequence ID" value="OXA38496.1"/>
    <property type="molecule type" value="Genomic_DNA"/>
</dbReference>
<dbReference type="OrthoDB" id="7849674at2759"/>
<dbReference type="PANTHER" id="PTHR47772:SF13">
    <property type="entry name" value="GASTRULA ZINC FINGER PROTEIN XLCGF49.1-LIKE-RELATED"/>
    <property type="match status" value="1"/>
</dbReference>
<evidence type="ECO:0000256" key="8">
    <source>
        <dbReference type="ARBA" id="ARBA00023163"/>
    </source>
</evidence>
<dbReference type="PANTHER" id="PTHR47772">
    <property type="entry name" value="ZINC FINGER PROTEIN 200"/>
    <property type="match status" value="1"/>
</dbReference>
<feature type="region of interest" description="Disordered" evidence="11">
    <location>
        <begin position="1"/>
        <end position="46"/>
    </location>
</feature>
<feature type="domain" description="C2H2-type" evidence="12">
    <location>
        <begin position="330"/>
        <end position="358"/>
    </location>
</feature>
<dbReference type="GO" id="GO:0005634">
    <property type="term" value="C:nucleus"/>
    <property type="evidence" value="ECO:0007669"/>
    <property type="project" value="UniProtKB-SubCell"/>
</dbReference>
<dbReference type="PROSITE" id="PS50157">
    <property type="entry name" value="ZINC_FINGER_C2H2_2"/>
    <property type="match status" value="7"/>
</dbReference>
<evidence type="ECO:0000256" key="1">
    <source>
        <dbReference type="ARBA" id="ARBA00004123"/>
    </source>
</evidence>
<evidence type="ECO:0000313" key="14">
    <source>
        <dbReference type="Proteomes" id="UP000198287"/>
    </source>
</evidence>
<keyword evidence="5" id="KW-0862">Zinc</keyword>
<evidence type="ECO:0000256" key="2">
    <source>
        <dbReference type="ARBA" id="ARBA00022723"/>
    </source>
</evidence>
<name>A0A226D2L3_FOLCA</name>
<keyword evidence="7" id="KW-0238">DNA-binding</keyword>
<evidence type="ECO:0000256" key="9">
    <source>
        <dbReference type="ARBA" id="ARBA00023242"/>
    </source>
</evidence>
<accession>A0A226D2L3</accession>
<protein>
    <submittedName>
        <fullName evidence="13">Zinc finger protein 37</fullName>
    </submittedName>
</protein>
<dbReference type="GO" id="GO:0003677">
    <property type="term" value="F:DNA binding"/>
    <property type="evidence" value="ECO:0007669"/>
    <property type="project" value="UniProtKB-KW"/>
</dbReference>
<evidence type="ECO:0000259" key="12">
    <source>
        <dbReference type="PROSITE" id="PS50157"/>
    </source>
</evidence>
<feature type="compositionally biased region" description="Low complexity" evidence="11">
    <location>
        <begin position="29"/>
        <end position="41"/>
    </location>
</feature>
<dbReference type="FunFam" id="3.30.160.60:FF:000646">
    <property type="entry name" value="Myeloid zinc finger 1"/>
    <property type="match status" value="1"/>
</dbReference>
<feature type="domain" description="C2H2-type" evidence="12">
    <location>
        <begin position="387"/>
        <end position="413"/>
    </location>
</feature>
<dbReference type="SMART" id="SM00355">
    <property type="entry name" value="ZnF_C2H2"/>
    <property type="match status" value="8"/>
</dbReference>
<keyword evidence="8" id="KW-0804">Transcription</keyword>
<dbReference type="InterPro" id="IPR050636">
    <property type="entry name" value="C2H2-ZF_domain-containing"/>
</dbReference>
<evidence type="ECO:0000256" key="6">
    <source>
        <dbReference type="ARBA" id="ARBA00023015"/>
    </source>
</evidence>
<dbReference type="GO" id="GO:0008270">
    <property type="term" value="F:zinc ion binding"/>
    <property type="evidence" value="ECO:0007669"/>
    <property type="project" value="UniProtKB-KW"/>
</dbReference>
<gene>
    <name evidence="13" type="ORF">Fcan01_26699</name>
</gene>
<reference evidence="13 14" key="1">
    <citation type="submission" date="2015-12" db="EMBL/GenBank/DDBJ databases">
        <title>The genome of Folsomia candida.</title>
        <authorList>
            <person name="Faddeeva A."/>
            <person name="Derks M.F."/>
            <person name="Anvar Y."/>
            <person name="Smit S."/>
            <person name="Van Straalen N."/>
            <person name="Roelofs D."/>
        </authorList>
    </citation>
    <scope>NUCLEOTIDE SEQUENCE [LARGE SCALE GENOMIC DNA]</scope>
    <source>
        <strain evidence="13 14">VU population</strain>
        <tissue evidence="13">Whole body</tissue>
    </source>
</reference>
<keyword evidence="3" id="KW-0677">Repeat</keyword>
<dbReference type="InterPro" id="IPR036236">
    <property type="entry name" value="Znf_C2H2_sf"/>
</dbReference>
<dbReference type="InterPro" id="IPR013087">
    <property type="entry name" value="Znf_C2H2_type"/>
</dbReference>
<feature type="domain" description="C2H2-type" evidence="12">
    <location>
        <begin position="301"/>
        <end position="328"/>
    </location>
</feature>
<comment type="caution">
    <text evidence="13">The sequence shown here is derived from an EMBL/GenBank/DDBJ whole genome shotgun (WGS) entry which is preliminary data.</text>
</comment>
<dbReference type="Proteomes" id="UP000198287">
    <property type="component" value="Unassembled WGS sequence"/>
</dbReference>
<keyword evidence="2" id="KW-0479">Metal-binding</keyword>
<dbReference type="PROSITE" id="PS00028">
    <property type="entry name" value="ZINC_FINGER_C2H2_1"/>
    <property type="match status" value="6"/>
</dbReference>
<feature type="domain" description="C2H2-type" evidence="12">
    <location>
        <begin position="206"/>
        <end position="233"/>
    </location>
</feature>
<feature type="domain" description="C2H2-type" evidence="12">
    <location>
        <begin position="169"/>
        <end position="196"/>
    </location>
</feature>
<keyword evidence="4 10" id="KW-0863">Zinc-finger</keyword>
<evidence type="ECO:0000256" key="10">
    <source>
        <dbReference type="PROSITE-ProRule" id="PRU00042"/>
    </source>
</evidence>
<feature type="domain" description="C2H2-type" evidence="12">
    <location>
        <begin position="359"/>
        <end position="387"/>
    </location>
</feature>
<evidence type="ECO:0000256" key="3">
    <source>
        <dbReference type="ARBA" id="ARBA00022737"/>
    </source>
</evidence>
<proteinExistence type="predicted"/>
<feature type="domain" description="C2H2-type" evidence="12">
    <location>
        <begin position="273"/>
        <end position="300"/>
    </location>
</feature>
<sequence>MYKGEGYQETSGRLPPHSVQPARDDNYVPSPSANSTSSNANKLPQVIRNKKICPNVKEALRKKLALARVGTSEQNKTLPLDGMEVNQKSLVPTTEKVDHSQENGQLPPHAVQTPRDDNHCPTPRPHPPQRGRAGEGFNSPREMSPLRKMFFFRRNFTDHVAAHEGRKPHACPVCKQKFTTKRHLTGHLFVHLSREERAEVRQGWRHGCYFCKKRFPTPSKLSRHLLRHTKEKLGGRCHLCRKTFYSKQTLTRDRFLHLNDDEKVALVKQRVSRVCLFCRKIFSSNRTYQAHLVTHTKEKPFPCDQCGEQFSLKGNLTTHARIHSADPRPFKCTEGDQAFGQKVNLVTHKKTVHRKLKSFACPECPKKFGRKSDMVTHLKGVHAKIRHPCPHCGHTFTQKGSLGRHLKKVHPPG</sequence>
<dbReference type="OMA" id="TKHTISH"/>
<organism evidence="13 14">
    <name type="scientific">Folsomia candida</name>
    <name type="common">Springtail</name>
    <dbReference type="NCBI Taxonomy" id="158441"/>
    <lineage>
        <taxon>Eukaryota</taxon>
        <taxon>Metazoa</taxon>
        <taxon>Ecdysozoa</taxon>
        <taxon>Arthropoda</taxon>
        <taxon>Hexapoda</taxon>
        <taxon>Collembola</taxon>
        <taxon>Entomobryomorpha</taxon>
        <taxon>Isotomoidea</taxon>
        <taxon>Isotomidae</taxon>
        <taxon>Proisotominae</taxon>
        <taxon>Folsomia</taxon>
    </lineage>
</organism>
<keyword evidence="6" id="KW-0805">Transcription regulation</keyword>
<dbReference type="Pfam" id="PF00096">
    <property type="entry name" value="zf-C2H2"/>
    <property type="match status" value="5"/>
</dbReference>
<evidence type="ECO:0000256" key="11">
    <source>
        <dbReference type="SAM" id="MobiDB-lite"/>
    </source>
</evidence>
<evidence type="ECO:0000256" key="7">
    <source>
        <dbReference type="ARBA" id="ARBA00023125"/>
    </source>
</evidence>
<evidence type="ECO:0000313" key="13">
    <source>
        <dbReference type="EMBL" id="OXA38496.1"/>
    </source>
</evidence>
<evidence type="ECO:0000256" key="5">
    <source>
        <dbReference type="ARBA" id="ARBA00022833"/>
    </source>
</evidence>
<comment type="subcellular location">
    <subcellularLocation>
        <location evidence="1">Nucleus</location>
    </subcellularLocation>
</comment>
<evidence type="ECO:0000256" key="4">
    <source>
        <dbReference type="ARBA" id="ARBA00022771"/>
    </source>
</evidence>
<keyword evidence="14" id="KW-1185">Reference proteome</keyword>
<feature type="region of interest" description="Disordered" evidence="11">
    <location>
        <begin position="92"/>
        <end position="142"/>
    </location>
</feature>
<keyword evidence="9" id="KW-0539">Nucleus</keyword>
<dbReference type="AlphaFoldDB" id="A0A226D2L3"/>
<dbReference type="Gene3D" id="3.30.160.60">
    <property type="entry name" value="Classic Zinc Finger"/>
    <property type="match status" value="6"/>
</dbReference>